<feature type="compositionally biased region" description="Basic residues" evidence="1">
    <location>
        <begin position="1"/>
        <end position="17"/>
    </location>
</feature>
<feature type="compositionally biased region" description="Basic and acidic residues" evidence="1">
    <location>
        <begin position="18"/>
        <end position="35"/>
    </location>
</feature>
<feature type="compositionally biased region" description="Basic and acidic residues" evidence="1">
    <location>
        <begin position="117"/>
        <end position="128"/>
    </location>
</feature>
<dbReference type="AlphaFoldDB" id="A0AA88KU97"/>
<evidence type="ECO:0000256" key="1">
    <source>
        <dbReference type="SAM" id="MobiDB-lite"/>
    </source>
</evidence>
<keyword evidence="3" id="KW-1185">Reference proteome</keyword>
<comment type="caution">
    <text evidence="2">The sequence shown here is derived from an EMBL/GenBank/DDBJ whole genome shotgun (WGS) entry which is preliminary data.</text>
</comment>
<organism evidence="2 3">
    <name type="scientific">Artemia franciscana</name>
    <name type="common">Brine shrimp</name>
    <name type="synonym">Artemia sanfranciscana</name>
    <dbReference type="NCBI Taxonomy" id="6661"/>
    <lineage>
        <taxon>Eukaryota</taxon>
        <taxon>Metazoa</taxon>
        <taxon>Ecdysozoa</taxon>
        <taxon>Arthropoda</taxon>
        <taxon>Crustacea</taxon>
        <taxon>Branchiopoda</taxon>
        <taxon>Anostraca</taxon>
        <taxon>Artemiidae</taxon>
        <taxon>Artemia</taxon>
    </lineage>
</organism>
<reference evidence="2" key="1">
    <citation type="submission" date="2023-07" db="EMBL/GenBank/DDBJ databases">
        <title>Chromosome-level genome assembly of Artemia franciscana.</title>
        <authorList>
            <person name="Jo E."/>
        </authorList>
    </citation>
    <scope>NUCLEOTIDE SEQUENCE</scope>
    <source>
        <tissue evidence="2">Whole body</tissue>
    </source>
</reference>
<feature type="region of interest" description="Disordered" evidence="1">
    <location>
        <begin position="92"/>
        <end position="139"/>
    </location>
</feature>
<feature type="region of interest" description="Disordered" evidence="1">
    <location>
        <begin position="365"/>
        <end position="384"/>
    </location>
</feature>
<dbReference type="EMBL" id="JAVRJZ010000019">
    <property type="protein sequence ID" value="KAK2707293.1"/>
    <property type="molecule type" value="Genomic_DNA"/>
</dbReference>
<accession>A0AA88KU97</accession>
<protein>
    <submittedName>
        <fullName evidence="2">Uncharacterized protein</fullName>
    </submittedName>
</protein>
<name>A0AA88KU97_ARTSF</name>
<feature type="compositionally biased region" description="Basic and acidic residues" evidence="1">
    <location>
        <begin position="43"/>
        <end position="61"/>
    </location>
</feature>
<evidence type="ECO:0000313" key="2">
    <source>
        <dbReference type="EMBL" id="KAK2707293.1"/>
    </source>
</evidence>
<feature type="region of interest" description="Disordered" evidence="1">
    <location>
        <begin position="1"/>
        <end position="61"/>
    </location>
</feature>
<dbReference type="Proteomes" id="UP001187531">
    <property type="component" value="Unassembled WGS sequence"/>
</dbReference>
<sequence length="502" mass="56384">MLKLGKGTKKRIEKKKKKEEAKDRAELELLKREKAEEEAELAGEEKGSVKDQEPREESEEWRSFFKLTASVDTAISKTQGDLDRFKTAKALKQENEASSPDKSWIGFDRGFDEDEEIRQTEEEREKIQDSSVAEFEDPFIVQEDLDQEEVENQSEEGDIFDTGFIEAVTNVDLVYIPDSPTYLNGEPDPFDTANVEKIIGKLPVESERKKKQKLITLGNAAEVLAGISSKPKELILQNRKEDIILLGESVISNGTFTSPLSLLDISPTVSLPRSLHQSPTEAEVESKIKEDNFDLDSQGDNDEFADLAYESLHRKVEVSTKDIDGLLPVEEIFKVLEEIDDPFNTSPAEELLRKVELDSNCSIRTDKLPPLRPPPISSSKTPSLFDIFSPTRPRGESFEQFSCPGSKKVSSSGDIYSEIKRKEINSDHTNRIFPVCSIAVENKGDSDPFDTSSVNLGTIDSLEDSSVICKVEEGEILDSDFRICEEQEVKIEERDPFDTTGL</sequence>
<gene>
    <name evidence="2" type="ORF">QYM36_015100</name>
</gene>
<proteinExistence type="predicted"/>
<evidence type="ECO:0000313" key="3">
    <source>
        <dbReference type="Proteomes" id="UP001187531"/>
    </source>
</evidence>